<dbReference type="AlphaFoldDB" id="A0A1I1ZNY8"/>
<evidence type="ECO:0000259" key="1">
    <source>
        <dbReference type="Pfam" id="PF13304"/>
    </source>
</evidence>
<dbReference type="SUPFAM" id="SSF52540">
    <property type="entry name" value="P-loop containing nucleoside triphosphate hydrolases"/>
    <property type="match status" value="1"/>
</dbReference>
<protein>
    <submittedName>
        <fullName evidence="2">AAA domain-containing protein, putative AbiEii toxin, Type IV TA system</fullName>
    </submittedName>
</protein>
<organism evidence="2 3">
    <name type="scientific">Roseivivax sediminis</name>
    <dbReference type="NCBI Taxonomy" id="936889"/>
    <lineage>
        <taxon>Bacteria</taxon>
        <taxon>Pseudomonadati</taxon>
        <taxon>Pseudomonadota</taxon>
        <taxon>Alphaproteobacteria</taxon>
        <taxon>Rhodobacterales</taxon>
        <taxon>Roseobacteraceae</taxon>
        <taxon>Roseivivax</taxon>
    </lineage>
</organism>
<dbReference type="EMBL" id="FOMS01000008">
    <property type="protein sequence ID" value="SFE33401.1"/>
    <property type="molecule type" value="Genomic_DNA"/>
</dbReference>
<gene>
    <name evidence="2" type="ORF">SAMN04515678_108216</name>
</gene>
<sequence length="446" mass="49553">MTFQVGFQDFRGFQQQRGVPIRPLTVLVGENSAGKTSFLAGLKYLLDFLSLDVIPTFNGDPFQLGTYDQIAHFRGGRGGRARDFRISGRFPVVLDGAGPQRSSRPVNVDVSMTFARMDSQAGISSIRFSAQRRSLLLSIVSDKLRIEYFGAKGIRRQVGDSSSYPSSFRSDLARYWPFVLQDLNFRIGLEAESGFDLSDEEVSEVERIVAAALAISNHLPNSVSATSAIRTRPQRTYTPGVESEDSDGTHVPFEIAKLYRSRSRSDSSWGELKSALEEFGRNSDMFSEILVKSFGQTASDPFQIQFSHGGPRTNLVDLGYGTSQVLPIVYSVATAGRSSKFLVQQPEVHLHPKAQAALGQYFVDSFKENNASYVLETHSDFIVDRIRRSVMKGEIDSGDVAILFFERFRLENKITLIELSAAGEPVNAPAAYRDFFIDEQMKNLGL</sequence>
<keyword evidence="3" id="KW-1185">Reference proteome</keyword>
<feature type="domain" description="ATPase AAA-type core" evidence="1">
    <location>
        <begin position="257"/>
        <end position="384"/>
    </location>
</feature>
<evidence type="ECO:0000313" key="3">
    <source>
        <dbReference type="Proteomes" id="UP000325289"/>
    </source>
</evidence>
<dbReference type="GO" id="GO:0016887">
    <property type="term" value="F:ATP hydrolysis activity"/>
    <property type="evidence" value="ECO:0007669"/>
    <property type="project" value="InterPro"/>
</dbReference>
<dbReference type="GO" id="GO:0005524">
    <property type="term" value="F:ATP binding"/>
    <property type="evidence" value="ECO:0007669"/>
    <property type="project" value="InterPro"/>
</dbReference>
<evidence type="ECO:0000313" key="2">
    <source>
        <dbReference type="EMBL" id="SFE33401.1"/>
    </source>
</evidence>
<dbReference type="InterPro" id="IPR027417">
    <property type="entry name" value="P-loop_NTPase"/>
</dbReference>
<dbReference type="InterPro" id="IPR003959">
    <property type="entry name" value="ATPase_AAA_core"/>
</dbReference>
<proteinExistence type="predicted"/>
<name>A0A1I1ZNY8_9RHOB</name>
<dbReference type="Pfam" id="PF13304">
    <property type="entry name" value="AAA_21"/>
    <property type="match status" value="1"/>
</dbReference>
<dbReference type="PANTHER" id="PTHR43581">
    <property type="entry name" value="ATP/GTP PHOSPHATASE"/>
    <property type="match status" value="1"/>
</dbReference>
<dbReference type="PANTHER" id="PTHR43581:SF2">
    <property type="entry name" value="EXCINUCLEASE ATPASE SUBUNIT"/>
    <property type="match status" value="1"/>
</dbReference>
<dbReference type="Proteomes" id="UP000325289">
    <property type="component" value="Unassembled WGS sequence"/>
</dbReference>
<dbReference type="OrthoDB" id="3322489at2"/>
<accession>A0A1I1ZNY8</accession>
<reference evidence="2 3" key="1">
    <citation type="submission" date="2016-10" db="EMBL/GenBank/DDBJ databases">
        <authorList>
            <person name="Varghese N."/>
            <person name="Submissions S."/>
        </authorList>
    </citation>
    <scope>NUCLEOTIDE SEQUENCE [LARGE SCALE GENOMIC DNA]</scope>
    <source>
        <strain evidence="3">YIM D21,KCTC 23444,ACCC 10710</strain>
    </source>
</reference>
<dbReference type="InterPro" id="IPR051396">
    <property type="entry name" value="Bact_Antivir_Def_Nuclease"/>
</dbReference>
<dbReference type="RefSeq" id="WP_149756561.1">
    <property type="nucleotide sequence ID" value="NZ_FOMS01000008.1"/>
</dbReference>